<name>A0A9P9IR50_9PLEO</name>
<sequence>MASFDQSKAYAPQEEGTNFFDDGREIELLHFVYSHPDLESIRGSPQKVLAAIDEYGRTKKYLMNVGEDKGRIVSDLIAEVKPKTMVELGGYVGYSCILFGDAVRKAGGDRYFSLEMNPEFAAVITSLADLAGLSDVVKVIVGSSDASIARLYSSGQLKHIDLMFLDHYKPAYTTDLKLCEELGLITPGSVLAADNVIKPGNPPYLEYVRSTVEEKKKRAGEEGGSAKELGQGIPERTVQQYEKRYGKAKFNQSKGNPKLVYESKLVNSFEPTGVPDGVEITRCVGEEK</sequence>
<dbReference type="AlphaFoldDB" id="A0A9P9IR50"/>
<dbReference type="PANTHER" id="PTHR43836">
    <property type="entry name" value="CATECHOL O-METHYLTRANSFERASE 1-RELATED"/>
    <property type="match status" value="1"/>
</dbReference>
<dbReference type="SUPFAM" id="SSF53335">
    <property type="entry name" value="S-adenosyl-L-methionine-dependent methyltransferases"/>
    <property type="match status" value="1"/>
</dbReference>
<dbReference type="Gene3D" id="3.40.50.150">
    <property type="entry name" value="Vaccinia Virus protein VP39"/>
    <property type="match status" value="1"/>
</dbReference>
<keyword evidence="2" id="KW-0489">Methyltransferase</keyword>
<evidence type="ECO:0000313" key="7">
    <source>
        <dbReference type="EMBL" id="KAH7132078.1"/>
    </source>
</evidence>
<evidence type="ECO:0000256" key="1">
    <source>
        <dbReference type="ARBA" id="ARBA00012880"/>
    </source>
</evidence>
<comment type="similarity">
    <text evidence="6">Belongs to the class I-like SAM-binding methyltransferase superfamily. Cation-dependent O-methyltransferase family.</text>
</comment>
<dbReference type="OrthoDB" id="186626at2759"/>
<evidence type="ECO:0000313" key="8">
    <source>
        <dbReference type="Proteomes" id="UP000700596"/>
    </source>
</evidence>
<evidence type="ECO:0000256" key="4">
    <source>
        <dbReference type="ARBA" id="ARBA00022691"/>
    </source>
</evidence>
<dbReference type="PROSITE" id="PS51682">
    <property type="entry name" value="SAM_OMT_I"/>
    <property type="match status" value="1"/>
</dbReference>
<dbReference type="EMBL" id="JAGMWT010000003">
    <property type="protein sequence ID" value="KAH7132078.1"/>
    <property type="molecule type" value="Genomic_DNA"/>
</dbReference>
<dbReference type="Proteomes" id="UP000700596">
    <property type="component" value="Unassembled WGS sequence"/>
</dbReference>
<dbReference type="PANTHER" id="PTHR43836:SF2">
    <property type="entry name" value="CATECHOL O-METHYLTRANSFERASE 1-RELATED"/>
    <property type="match status" value="1"/>
</dbReference>
<keyword evidence="8" id="KW-1185">Reference proteome</keyword>
<proteinExistence type="inferred from homology"/>
<dbReference type="Pfam" id="PF01596">
    <property type="entry name" value="Methyltransf_3"/>
    <property type="match status" value="1"/>
</dbReference>
<keyword evidence="4" id="KW-0949">S-adenosyl-L-methionine</keyword>
<dbReference type="InterPro" id="IPR002935">
    <property type="entry name" value="SAM_O-MeTrfase"/>
</dbReference>
<dbReference type="GO" id="GO:0008171">
    <property type="term" value="F:O-methyltransferase activity"/>
    <property type="evidence" value="ECO:0007669"/>
    <property type="project" value="InterPro"/>
</dbReference>
<evidence type="ECO:0000256" key="3">
    <source>
        <dbReference type="ARBA" id="ARBA00022679"/>
    </source>
</evidence>
<gene>
    <name evidence="7" type="ORF">B0J11DRAFT_427965</name>
</gene>
<keyword evidence="5" id="KW-0128">Catecholamine metabolism</keyword>
<dbReference type="GO" id="GO:0006584">
    <property type="term" value="P:catecholamine metabolic process"/>
    <property type="evidence" value="ECO:0007669"/>
    <property type="project" value="UniProtKB-KW"/>
</dbReference>
<keyword evidence="3" id="KW-0808">Transferase</keyword>
<accession>A0A9P9IR50</accession>
<evidence type="ECO:0000256" key="5">
    <source>
        <dbReference type="ARBA" id="ARBA00022939"/>
    </source>
</evidence>
<dbReference type="GO" id="GO:0032259">
    <property type="term" value="P:methylation"/>
    <property type="evidence" value="ECO:0007669"/>
    <property type="project" value="UniProtKB-KW"/>
</dbReference>
<dbReference type="InterPro" id="IPR029063">
    <property type="entry name" value="SAM-dependent_MTases_sf"/>
</dbReference>
<reference evidence="7" key="1">
    <citation type="journal article" date="2021" name="Nat. Commun.">
        <title>Genetic determinants of endophytism in the Arabidopsis root mycobiome.</title>
        <authorList>
            <person name="Mesny F."/>
            <person name="Miyauchi S."/>
            <person name="Thiergart T."/>
            <person name="Pickel B."/>
            <person name="Atanasova L."/>
            <person name="Karlsson M."/>
            <person name="Huettel B."/>
            <person name="Barry K.W."/>
            <person name="Haridas S."/>
            <person name="Chen C."/>
            <person name="Bauer D."/>
            <person name="Andreopoulos W."/>
            <person name="Pangilinan J."/>
            <person name="LaButti K."/>
            <person name="Riley R."/>
            <person name="Lipzen A."/>
            <person name="Clum A."/>
            <person name="Drula E."/>
            <person name="Henrissat B."/>
            <person name="Kohler A."/>
            <person name="Grigoriev I.V."/>
            <person name="Martin F.M."/>
            <person name="Hacquard S."/>
        </authorList>
    </citation>
    <scope>NUCLEOTIDE SEQUENCE</scope>
    <source>
        <strain evidence="7">MPI-CAGE-CH-0243</strain>
    </source>
</reference>
<comment type="caution">
    <text evidence="7">The sequence shown here is derived from an EMBL/GenBank/DDBJ whole genome shotgun (WGS) entry which is preliminary data.</text>
</comment>
<organism evidence="7 8">
    <name type="scientific">Dendryphion nanum</name>
    <dbReference type="NCBI Taxonomy" id="256645"/>
    <lineage>
        <taxon>Eukaryota</taxon>
        <taxon>Fungi</taxon>
        <taxon>Dikarya</taxon>
        <taxon>Ascomycota</taxon>
        <taxon>Pezizomycotina</taxon>
        <taxon>Dothideomycetes</taxon>
        <taxon>Pleosporomycetidae</taxon>
        <taxon>Pleosporales</taxon>
        <taxon>Torulaceae</taxon>
        <taxon>Dendryphion</taxon>
    </lineage>
</organism>
<dbReference type="EC" id="2.1.1.6" evidence="1"/>
<evidence type="ECO:0000256" key="2">
    <source>
        <dbReference type="ARBA" id="ARBA00022603"/>
    </source>
</evidence>
<protein>
    <recommendedName>
        <fullName evidence="1">catechol O-methyltransferase</fullName>
        <ecNumber evidence="1">2.1.1.6</ecNumber>
    </recommendedName>
</protein>
<evidence type="ECO:0000256" key="6">
    <source>
        <dbReference type="ARBA" id="ARBA00023453"/>
    </source>
</evidence>